<dbReference type="RefSeq" id="WP_094549546.1">
    <property type="nucleotide sequence ID" value="NZ_MQWB01000001.1"/>
</dbReference>
<dbReference type="PANTHER" id="PTHR43625:SF40">
    <property type="entry name" value="ALDO-KETO REDUCTASE YAKC [NADP(+)]"/>
    <property type="match status" value="1"/>
</dbReference>
<dbReference type="AlphaFoldDB" id="A0A259U1A9"/>
<dbReference type="InterPro" id="IPR036812">
    <property type="entry name" value="NAD(P)_OxRdtase_dom_sf"/>
</dbReference>
<keyword evidence="1" id="KW-0560">Oxidoreductase</keyword>
<dbReference type="GO" id="GO:0016491">
    <property type="term" value="F:oxidoreductase activity"/>
    <property type="evidence" value="ECO:0007669"/>
    <property type="project" value="UniProtKB-KW"/>
</dbReference>
<dbReference type="PRINTS" id="PR00069">
    <property type="entry name" value="ALDKETRDTASE"/>
</dbReference>
<dbReference type="PANTHER" id="PTHR43625">
    <property type="entry name" value="AFLATOXIN B1 ALDEHYDE REDUCTASE"/>
    <property type="match status" value="1"/>
</dbReference>
<dbReference type="EMBL" id="MQWB01000001">
    <property type="protein sequence ID" value="OZC03789.1"/>
    <property type="molecule type" value="Genomic_DNA"/>
</dbReference>
<dbReference type="FunCoup" id="A0A259U1A9">
    <property type="interactions" value="48"/>
</dbReference>
<dbReference type="GO" id="GO:0005737">
    <property type="term" value="C:cytoplasm"/>
    <property type="evidence" value="ECO:0007669"/>
    <property type="project" value="TreeGrafter"/>
</dbReference>
<name>A0A259U1A9_9BACT</name>
<dbReference type="InParanoid" id="A0A259U1A9"/>
<organism evidence="3 4">
    <name type="scientific">Rubricoccus marinus</name>
    <dbReference type="NCBI Taxonomy" id="716817"/>
    <lineage>
        <taxon>Bacteria</taxon>
        <taxon>Pseudomonadati</taxon>
        <taxon>Rhodothermota</taxon>
        <taxon>Rhodothermia</taxon>
        <taxon>Rhodothermales</taxon>
        <taxon>Rubricoccaceae</taxon>
        <taxon>Rubricoccus</taxon>
    </lineage>
</organism>
<sequence>MASLPAHASGTFDLGDGLTVHRLGYGAMRITGEGIWGAPDDHDTALAVLRRAVELGIDFIDTADSYGPFVSEDLIAEALAPYDGVTIATKGGLLRTGPGKWHPLGKPDYLRQAVHMSLRRLKMDTIPLYQLHRIDPDVDRGEQFDVLKEFVDDGLVARIGLSEVGVEEIQAAQEAGLNVVTVQNEYNLGQRKHEDVVDFCDKEGIGFIPWYPLNAGKLSESDVLQDAADSLGATHSQVALAWLLKRSPVMLPIPGTSSVKHLEENTAAAEIEMPDDVFEALDQATRETA</sequence>
<dbReference type="Gene3D" id="3.20.20.100">
    <property type="entry name" value="NADP-dependent oxidoreductase domain"/>
    <property type="match status" value="1"/>
</dbReference>
<comment type="caution">
    <text evidence="3">The sequence shown here is derived from an EMBL/GenBank/DDBJ whole genome shotgun (WGS) entry which is preliminary data.</text>
</comment>
<keyword evidence="4" id="KW-1185">Reference proteome</keyword>
<dbReference type="CDD" id="cd19088">
    <property type="entry name" value="AKR_AKR13B1"/>
    <property type="match status" value="1"/>
</dbReference>
<dbReference type="SUPFAM" id="SSF51430">
    <property type="entry name" value="NAD(P)-linked oxidoreductase"/>
    <property type="match status" value="1"/>
</dbReference>
<evidence type="ECO:0000259" key="2">
    <source>
        <dbReference type="Pfam" id="PF00248"/>
    </source>
</evidence>
<accession>A0A259U1A9</accession>
<reference evidence="3 4" key="1">
    <citation type="submission" date="2016-11" db="EMBL/GenBank/DDBJ databases">
        <title>Study of marine rhodopsin-containing bacteria.</title>
        <authorList>
            <person name="Yoshizawa S."/>
            <person name="Kumagai Y."/>
            <person name="Kogure K."/>
        </authorList>
    </citation>
    <scope>NUCLEOTIDE SEQUENCE [LARGE SCALE GENOMIC DNA]</scope>
    <source>
        <strain evidence="3 4">SG-29</strain>
    </source>
</reference>
<evidence type="ECO:0000256" key="1">
    <source>
        <dbReference type="ARBA" id="ARBA00023002"/>
    </source>
</evidence>
<evidence type="ECO:0000313" key="4">
    <source>
        <dbReference type="Proteomes" id="UP000216446"/>
    </source>
</evidence>
<dbReference type="InterPro" id="IPR050791">
    <property type="entry name" value="Aldo-Keto_reductase"/>
</dbReference>
<dbReference type="Pfam" id="PF00248">
    <property type="entry name" value="Aldo_ket_red"/>
    <property type="match status" value="1"/>
</dbReference>
<protein>
    <submittedName>
        <fullName evidence="3">Oxidoreductase</fullName>
    </submittedName>
</protein>
<dbReference type="InterPro" id="IPR023210">
    <property type="entry name" value="NADP_OxRdtase_dom"/>
</dbReference>
<proteinExistence type="predicted"/>
<feature type="domain" description="NADP-dependent oxidoreductase" evidence="2">
    <location>
        <begin position="22"/>
        <end position="284"/>
    </location>
</feature>
<evidence type="ECO:0000313" key="3">
    <source>
        <dbReference type="EMBL" id="OZC03789.1"/>
    </source>
</evidence>
<dbReference type="Proteomes" id="UP000216446">
    <property type="component" value="Unassembled WGS sequence"/>
</dbReference>
<dbReference type="InterPro" id="IPR020471">
    <property type="entry name" value="AKR"/>
</dbReference>
<dbReference type="OrthoDB" id="9773828at2"/>
<gene>
    <name evidence="3" type="ORF">BSZ36_12820</name>
</gene>